<reference evidence="1" key="2">
    <citation type="journal article" date="2015" name="Data Brief">
        <title>Shoot transcriptome of the giant reed, Arundo donax.</title>
        <authorList>
            <person name="Barrero R.A."/>
            <person name="Guerrero F.D."/>
            <person name="Moolhuijzen P."/>
            <person name="Goolsby J.A."/>
            <person name="Tidwell J."/>
            <person name="Bellgard S.E."/>
            <person name="Bellgard M.I."/>
        </authorList>
    </citation>
    <scope>NUCLEOTIDE SEQUENCE</scope>
    <source>
        <tissue evidence="1">Shoot tissue taken approximately 20 cm above the soil surface</tissue>
    </source>
</reference>
<name>A0A0A8Y8S5_ARUDO</name>
<accession>A0A0A8Y8S5</accession>
<reference evidence="1" key="1">
    <citation type="submission" date="2014-09" db="EMBL/GenBank/DDBJ databases">
        <authorList>
            <person name="Magalhaes I.L.F."/>
            <person name="Oliveira U."/>
            <person name="Santos F.R."/>
            <person name="Vidigal T.H.D.A."/>
            <person name="Brescovit A.D."/>
            <person name="Santos A.J."/>
        </authorList>
    </citation>
    <scope>NUCLEOTIDE SEQUENCE</scope>
    <source>
        <tissue evidence="1">Shoot tissue taken approximately 20 cm above the soil surface</tissue>
    </source>
</reference>
<protein>
    <submittedName>
        <fullName evidence="1">Uncharacterized protein</fullName>
    </submittedName>
</protein>
<organism evidence="1">
    <name type="scientific">Arundo donax</name>
    <name type="common">Giant reed</name>
    <name type="synonym">Donax arundinaceus</name>
    <dbReference type="NCBI Taxonomy" id="35708"/>
    <lineage>
        <taxon>Eukaryota</taxon>
        <taxon>Viridiplantae</taxon>
        <taxon>Streptophyta</taxon>
        <taxon>Embryophyta</taxon>
        <taxon>Tracheophyta</taxon>
        <taxon>Spermatophyta</taxon>
        <taxon>Magnoliopsida</taxon>
        <taxon>Liliopsida</taxon>
        <taxon>Poales</taxon>
        <taxon>Poaceae</taxon>
        <taxon>PACMAD clade</taxon>
        <taxon>Arundinoideae</taxon>
        <taxon>Arundineae</taxon>
        <taxon>Arundo</taxon>
    </lineage>
</organism>
<dbReference type="EMBL" id="GBRH01276250">
    <property type="protein sequence ID" value="JAD21645.1"/>
    <property type="molecule type" value="Transcribed_RNA"/>
</dbReference>
<evidence type="ECO:0000313" key="1">
    <source>
        <dbReference type="EMBL" id="JAD21645.1"/>
    </source>
</evidence>
<sequence length="44" mass="5223">MVVSTTRCFLLVLRHCRTKRRNCNISTNRRKLDEHTQHKGRCGP</sequence>
<proteinExistence type="predicted"/>
<dbReference type="AlphaFoldDB" id="A0A0A8Y8S5"/>